<keyword evidence="6" id="KW-0687">Ribonucleoprotein</keyword>
<feature type="region of interest" description="Disordered" evidence="8">
    <location>
        <begin position="46"/>
        <end position="128"/>
    </location>
</feature>
<sequence length="491" mass="55157">MWKFVGRIAAGNVKLNRRSSILNDTVCHFSPPTSAAVGTLSPSLDHVHRSFSSSKSTKSSITKTKKSEGKKSKPKGGDPGAAGAEDGEFGAAGGDDLEAGRAKRLADDEKIPSLDVGPNGRPLFTPKDTTLSQLSHKDIGSYFKFDEAALKAVLPEGLASGIEDEFNESWRPALLVRKSFLALRDNFSRIADPPMWPSDGKGVKLKKQIVLDGPVKCGKSIALAMLVHWARDEGWLVLYAPKGRDWTHGGYFYKNPHTGFWDTPLQAENILKARFHMPPLWEWNSSYLRAFLNRLNFCRILSRYLKGADTLLIPEDSTLYDLVQMGIKSTHAAVNVVVRLRKELSVVKDVPVLIVIDQYNSWFTFSEFEEPVTPRSCRPIHARELTTVNAFRSMMHEDMMVGAFSHSTAVGKLRKDLPDVPVDARQQFPRYSLDEAEAVCYYYLRQRLVRREVFTEENWKKIYYLANGNGAEMRCYPVSLGEKLFSLTFLN</sequence>
<evidence type="ECO:0000256" key="8">
    <source>
        <dbReference type="SAM" id="MobiDB-lite"/>
    </source>
</evidence>
<comment type="subcellular location">
    <subcellularLocation>
        <location evidence="1">Mitochondrion</location>
    </subcellularLocation>
</comment>
<organism evidence="9 10">
    <name type="scientific">Arabidopsis arenosa</name>
    <name type="common">Sand rock-cress</name>
    <name type="synonym">Cardaminopsis arenosa</name>
    <dbReference type="NCBI Taxonomy" id="38785"/>
    <lineage>
        <taxon>Eukaryota</taxon>
        <taxon>Viridiplantae</taxon>
        <taxon>Streptophyta</taxon>
        <taxon>Embryophyta</taxon>
        <taxon>Tracheophyta</taxon>
        <taxon>Spermatophyta</taxon>
        <taxon>Magnoliopsida</taxon>
        <taxon>eudicotyledons</taxon>
        <taxon>Gunneridae</taxon>
        <taxon>Pentapetalae</taxon>
        <taxon>rosids</taxon>
        <taxon>malvids</taxon>
        <taxon>Brassicales</taxon>
        <taxon>Brassicaceae</taxon>
        <taxon>Camelineae</taxon>
        <taxon>Arabidopsis</taxon>
    </lineage>
</organism>
<proteinExistence type="inferred from homology"/>
<dbReference type="PANTHER" id="PTHR12810:SF0">
    <property type="entry name" value="SMALL RIBOSOMAL SUBUNIT PROTEIN MS29"/>
    <property type="match status" value="1"/>
</dbReference>
<evidence type="ECO:0000256" key="2">
    <source>
        <dbReference type="ARBA" id="ARBA00009863"/>
    </source>
</evidence>
<keyword evidence="3" id="KW-0809">Transit peptide</keyword>
<protein>
    <recommendedName>
        <fullName evidence="7">Small ribosomal subunit protein mS29</fullName>
    </recommendedName>
</protein>
<dbReference type="GO" id="GO:0003735">
    <property type="term" value="F:structural constituent of ribosome"/>
    <property type="evidence" value="ECO:0007669"/>
    <property type="project" value="TreeGrafter"/>
</dbReference>
<evidence type="ECO:0000256" key="3">
    <source>
        <dbReference type="ARBA" id="ARBA00022946"/>
    </source>
</evidence>
<dbReference type="PANTHER" id="PTHR12810">
    <property type="entry name" value="MITOCHONDRIAL 28S RIBOSOMAL PROTEIN S29"/>
    <property type="match status" value="1"/>
</dbReference>
<dbReference type="GO" id="GO:0005763">
    <property type="term" value="C:mitochondrial small ribosomal subunit"/>
    <property type="evidence" value="ECO:0007669"/>
    <property type="project" value="TreeGrafter"/>
</dbReference>
<dbReference type="Pfam" id="PF10236">
    <property type="entry name" value="DAP3"/>
    <property type="match status" value="1"/>
</dbReference>
<keyword evidence="4" id="KW-0689">Ribosomal protein</keyword>
<feature type="compositionally biased region" description="Low complexity" evidence="8">
    <location>
        <begin position="50"/>
        <end position="62"/>
    </location>
</feature>
<evidence type="ECO:0000256" key="7">
    <source>
        <dbReference type="ARBA" id="ARBA00035140"/>
    </source>
</evidence>
<evidence type="ECO:0000313" key="9">
    <source>
        <dbReference type="EMBL" id="CAE5957699.1"/>
    </source>
</evidence>
<accession>A0A8S1ZDR3</accession>
<comment type="similarity">
    <text evidence="2">Belongs to the mitochondrion-specific ribosomal protein mS29 family.</text>
</comment>
<name>A0A8S1ZDR3_ARAAE</name>
<gene>
    <name evidence="9" type="ORF">AARE701A_LOCUS1383</name>
</gene>
<keyword evidence="10" id="KW-1185">Reference proteome</keyword>
<evidence type="ECO:0000256" key="1">
    <source>
        <dbReference type="ARBA" id="ARBA00004173"/>
    </source>
</evidence>
<dbReference type="AlphaFoldDB" id="A0A8S1ZDR3"/>
<evidence type="ECO:0000256" key="6">
    <source>
        <dbReference type="ARBA" id="ARBA00023274"/>
    </source>
</evidence>
<evidence type="ECO:0000313" key="10">
    <source>
        <dbReference type="Proteomes" id="UP000682877"/>
    </source>
</evidence>
<evidence type="ECO:0000256" key="4">
    <source>
        <dbReference type="ARBA" id="ARBA00022980"/>
    </source>
</evidence>
<dbReference type="InterPro" id="IPR019368">
    <property type="entry name" value="Ribosomal_mS29"/>
</dbReference>
<evidence type="ECO:0000256" key="5">
    <source>
        <dbReference type="ARBA" id="ARBA00023128"/>
    </source>
</evidence>
<reference evidence="9" key="1">
    <citation type="submission" date="2021-01" db="EMBL/GenBank/DDBJ databases">
        <authorList>
            <person name="Bezrukov I."/>
        </authorList>
    </citation>
    <scope>NUCLEOTIDE SEQUENCE</scope>
</reference>
<dbReference type="Proteomes" id="UP000682877">
    <property type="component" value="Chromosome 1"/>
</dbReference>
<feature type="compositionally biased region" description="Basic and acidic residues" evidence="8">
    <location>
        <begin position="98"/>
        <end position="112"/>
    </location>
</feature>
<dbReference type="EMBL" id="LR999451">
    <property type="protein sequence ID" value="CAE5957699.1"/>
    <property type="molecule type" value="Genomic_DNA"/>
</dbReference>
<keyword evidence="5" id="KW-0496">Mitochondrion</keyword>